<gene>
    <name evidence="4" type="ORF">QLX08_009532</name>
</gene>
<comment type="caution">
    <text evidence="4">The sequence shown here is derived from an EMBL/GenBank/DDBJ whole genome shotgun (WGS) entry which is preliminary data.</text>
</comment>
<keyword evidence="5" id="KW-1185">Reference proteome</keyword>
<dbReference type="EMBL" id="JAWNGG020000212">
    <property type="protein sequence ID" value="KAK9296484.1"/>
    <property type="molecule type" value="Genomic_DNA"/>
</dbReference>
<dbReference type="SUPFAM" id="SSF50985">
    <property type="entry name" value="RCC1/BLIP-II"/>
    <property type="match status" value="1"/>
</dbReference>
<dbReference type="AlphaFoldDB" id="A0AAW0ZFV2"/>
<organism evidence="4 5">
    <name type="scientific">Tetragonisca angustula</name>
    <dbReference type="NCBI Taxonomy" id="166442"/>
    <lineage>
        <taxon>Eukaryota</taxon>
        <taxon>Metazoa</taxon>
        <taxon>Ecdysozoa</taxon>
        <taxon>Arthropoda</taxon>
        <taxon>Hexapoda</taxon>
        <taxon>Insecta</taxon>
        <taxon>Pterygota</taxon>
        <taxon>Neoptera</taxon>
        <taxon>Endopterygota</taxon>
        <taxon>Hymenoptera</taxon>
        <taxon>Apocrita</taxon>
        <taxon>Aculeata</taxon>
        <taxon>Apoidea</taxon>
        <taxon>Anthophila</taxon>
        <taxon>Apidae</taxon>
        <taxon>Tetragonisca</taxon>
    </lineage>
</organism>
<dbReference type="InterPro" id="IPR011333">
    <property type="entry name" value="SKP1/BTB/POZ_sf"/>
</dbReference>
<dbReference type="InterPro" id="IPR058923">
    <property type="entry name" value="RCC1-like_dom"/>
</dbReference>
<dbReference type="Pfam" id="PF00651">
    <property type="entry name" value="BTB"/>
    <property type="match status" value="1"/>
</dbReference>
<dbReference type="Gene3D" id="2.130.10.30">
    <property type="entry name" value="Regulator of chromosome condensation 1/beta-lactamase-inhibitor protein II"/>
    <property type="match status" value="2"/>
</dbReference>
<feature type="repeat" description="RCC1" evidence="2">
    <location>
        <begin position="72"/>
        <end position="123"/>
    </location>
</feature>
<dbReference type="InterPro" id="IPR051625">
    <property type="entry name" value="Signaling_Regulatory_Domain"/>
</dbReference>
<dbReference type="InterPro" id="IPR000210">
    <property type="entry name" value="BTB/POZ_dom"/>
</dbReference>
<keyword evidence="1" id="KW-0677">Repeat</keyword>
<dbReference type="CDD" id="cd18298">
    <property type="entry name" value="BTB_POZ_RCBTB1_2"/>
    <property type="match status" value="1"/>
</dbReference>
<dbReference type="CDD" id="cd18498">
    <property type="entry name" value="BACK_RCBTB1_2"/>
    <property type="match status" value="1"/>
</dbReference>
<proteinExistence type="predicted"/>
<dbReference type="PROSITE" id="PS50097">
    <property type="entry name" value="BTB"/>
    <property type="match status" value="1"/>
</dbReference>
<feature type="repeat" description="RCC1" evidence="2">
    <location>
        <begin position="177"/>
        <end position="228"/>
    </location>
</feature>
<evidence type="ECO:0000256" key="1">
    <source>
        <dbReference type="ARBA" id="ARBA00022737"/>
    </source>
</evidence>
<dbReference type="PANTHER" id="PTHR22872">
    <property type="entry name" value="BTK-BINDING PROTEIN-RELATED"/>
    <property type="match status" value="1"/>
</dbReference>
<dbReference type="PROSITE" id="PS50012">
    <property type="entry name" value="RCC1_3"/>
    <property type="match status" value="4"/>
</dbReference>
<evidence type="ECO:0000256" key="2">
    <source>
        <dbReference type="PROSITE-ProRule" id="PRU00235"/>
    </source>
</evidence>
<dbReference type="InterPro" id="IPR000408">
    <property type="entry name" value="Reg_chr_condens"/>
</dbReference>
<dbReference type="PRINTS" id="PR00633">
    <property type="entry name" value="RCCNDNSATION"/>
</dbReference>
<evidence type="ECO:0000259" key="3">
    <source>
        <dbReference type="PROSITE" id="PS50097"/>
    </source>
</evidence>
<dbReference type="Gene3D" id="3.30.710.10">
    <property type="entry name" value="Potassium Channel Kv1.1, Chain A"/>
    <property type="match status" value="1"/>
</dbReference>
<dbReference type="Proteomes" id="UP001432146">
    <property type="component" value="Unassembled WGS sequence"/>
</dbReference>
<dbReference type="SMART" id="SM00225">
    <property type="entry name" value="BTB"/>
    <property type="match status" value="1"/>
</dbReference>
<dbReference type="Pfam" id="PF25390">
    <property type="entry name" value="WD40_RLD"/>
    <property type="match status" value="1"/>
</dbReference>
<name>A0AAW0ZFV2_9HYME</name>
<dbReference type="InterPro" id="IPR009091">
    <property type="entry name" value="RCC1/BLIP-II"/>
</dbReference>
<accession>A0AAW0ZFV2</accession>
<feature type="repeat" description="RCC1" evidence="2">
    <location>
        <begin position="229"/>
        <end position="282"/>
    </location>
</feature>
<feature type="domain" description="BTB" evidence="3">
    <location>
        <begin position="328"/>
        <end position="395"/>
    </location>
</feature>
<protein>
    <recommendedName>
        <fullName evidence="3">BTB domain-containing protein</fullName>
    </recommendedName>
</protein>
<feature type="repeat" description="RCC1" evidence="2">
    <location>
        <begin position="124"/>
        <end position="176"/>
    </location>
</feature>
<reference evidence="4 5" key="1">
    <citation type="submission" date="2024-05" db="EMBL/GenBank/DDBJ databases">
        <title>The nuclear and mitochondrial genome assemblies of Tetragonisca angustula (Apidae: Meliponini), a tiny yet remarkable pollinator in the Neotropics.</title>
        <authorList>
            <person name="Ferrari R."/>
            <person name="Ricardo P.C."/>
            <person name="Dias F.C."/>
            <person name="Araujo N.S."/>
            <person name="Soares D.O."/>
            <person name="Zhou Q.-S."/>
            <person name="Zhu C.-D."/>
            <person name="Coutinho L."/>
            <person name="Airas M.C."/>
            <person name="Batista T.M."/>
        </authorList>
    </citation>
    <scope>NUCLEOTIDE SEQUENCE [LARGE SCALE GENOMIC DNA]</scope>
    <source>
        <strain evidence="4">ASF017062</strain>
        <tissue evidence="4">Abdomen</tissue>
    </source>
</reference>
<dbReference type="PANTHER" id="PTHR22872:SF10">
    <property type="entry name" value="ULTRAVIOLET-B RECEPTOR UVR8"/>
    <property type="match status" value="1"/>
</dbReference>
<evidence type="ECO:0000313" key="4">
    <source>
        <dbReference type="EMBL" id="KAK9296484.1"/>
    </source>
</evidence>
<evidence type="ECO:0000313" key="5">
    <source>
        <dbReference type="Proteomes" id="UP001432146"/>
    </source>
</evidence>
<dbReference type="SUPFAM" id="SSF54695">
    <property type="entry name" value="POZ domain"/>
    <property type="match status" value="1"/>
</dbReference>
<sequence>MALVYGNLGNEALIVTMDKVVYALGCNASGCLGIGDSHSTLYPKKVEALCGKDIKTFAHGRGPHVLALTEEGKIYSWGHNNYGELGNNSTNHMIPTLVTRNLSNEFIVDVACGSHHCLALTKEGKVYAWGENTWGQVGNSVNINENTPMKVNSSLADKTIICISCGQSSSMTVTDSGEVYGWGCNQVGQLGIGNYVNQVNPCKVTTLVGIVIEKIVCGYAHVLALSSKGVLYVWGGNNCGQLGLDESRKTNVCSPRRLAVKEMGRVLDIASSHYNHISVAMGEASLHDVFAHYASPSVMHQPLLLYGEEPDMSLTDYFRNAFDDQSTSDLVVRVQQKCIYVHKALLTIRCQYFRTMFQQNLIKKDQSVIEEETFSYDVYKAFLKYFYTDEIDLPPGSIPELLKLAHTYSENQLKKHCVGMIKGEITIENAALLYGMSVEYNAKESEEYCFKFMLNHMTAVMQTANFAKLDENTMKSFMVKAAQVDASETVVCDI</sequence>